<sequence>MNELLPHYERELAFLRAQADDFARQFPRIAGRLSVSGEVMQDPHVERLIQSFALLTSRIHKRLADDFPLFTESFLELLYPHYLRPFPSCSIAQFDLDGASGQFSSVQQVERGTALASRVVRGVTCKFTTTQALELAPIQLTQASFRAAIQVPEGTRAPRQATAMLSVHLKLVAGQAKWADLGLKFVRVYLDGSPSQVTALRETLIGRTLGTMVQTTPHGPWLVDAARPQPVGLDDDQALVEFDARSHPAYRLLTEYFAFPDKFNFVDLPLPEAALRTAGRTLVLHFPLAGLRGDSDDARLLEVTEAQHLQLHCVPVINLYATPAEPIRISHATTTYPVLPDARHAYGHEVYAIDKVYCIRQTADGESIHTFAPFYSLQHRDLLQRGDNAGCYWFTQRDSLTASQSPGYETEIGIVDASFDPVQPQAETLSIQVRATNRDLPSLMGIGNPGGDLFMNGGGPWNAIRLLRKPTPTYRFEREGGALWRLISHLSLNHLSLSGGGLDALKEMLRLYDLPRSPENARMLDGLVSIEFLPANACLPGNPFPTFVRGTEVRLTVNEQHFVGSGLQLFTQVMDRFFGLYAHLNSFTQLKVLSARTHAVLIDCPRRTGDRALV</sequence>
<dbReference type="Pfam" id="PF05947">
    <property type="entry name" value="T6SS_TssF"/>
    <property type="match status" value="1"/>
</dbReference>
<organism evidence="1 2">
    <name type="scientific">Ideonella lacteola</name>
    <dbReference type="NCBI Taxonomy" id="2984193"/>
    <lineage>
        <taxon>Bacteria</taxon>
        <taxon>Pseudomonadati</taxon>
        <taxon>Pseudomonadota</taxon>
        <taxon>Betaproteobacteria</taxon>
        <taxon>Burkholderiales</taxon>
        <taxon>Sphaerotilaceae</taxon>
        <taxon>Ideonella</taxon>
    </lineage>
</organism>
<evidence type="ECO:0000313" key="1">
    <source>
        <dbReference type="EMBL" id="MEK8032539.1"/>
    </source>
</evidence>
<reference evidence="1 2" key="1">
    <citation type="submission" date="2024-04" db="EMBL/GenBank/DDBJ databases">
        <title>Novel species of the genus Ideonella isolated from streams.</title>
        <authorList>
            <person name="Lu H."/>
        </authorList>
    </citation>
    <scope>NUCLEOTIDE SEQUENCE [LARGE SCALE GENOMIC DNA]</scope>
    <source>
        <strain evidence="1 2">DXS29W</strain>
    </source>
</reference>
<dbReference type="InterPro" id="IPR010272">
    <property type="entry name" value="T6SS_TssF"/>
</dbReference>
<dbReference type="EMBL" id="JBBUTG010000011">
    <property type="protein sequence ID" value="MEK8032539.1"/>
    <property type="molecule type" value="Genomic_DNA"/>
</dbReference>
<name>A0ABU9BS32_9BURK</name>
<gene>
    <name evidence="1" type="primary">tssF</name>
    <name evidence="1" type="ORF">AACH06_17085</name>
</gene>
<dbReference type="NCBIfam" id="TIGR03359">
    <property type="entry name" value="VI_chp_6"/>
    <property type="match status" value="1"/>
</dbReference>
<proteinExistence type="predicted"/>
<dbReference type="RefSeq" id="WP_341426961.1">
    <property type="nucleotide sequence ID" value="NZ_JBBUTG010000011.1"/>
</dbReference>
<keyword evidence="2" id="KW-1185">Reference proteome</keyword>
<accession>A0ABU9BS32</accession>
<dbReference type="PANTHER" id="PTHR35370:SF1">
    <property type="entry name" value="TYPE VI SECRETION SYSTEM COMPONENT TSSF1"/>
    <property type="match status" value="1"/>
</dbReference>
<comment type="caution">
    <text evidence="1">The sequence shown here is derived from an EMBL/GenBank/DDBJ whole genome shotgun (WGS) entry which is preliminary data.</text>
</comment>
<protein>
    <submittedName>
        <fullName evidence="1">Type VI secretion system baseplate subunit TssF</fullName>
    </submittedName>
</protein>
<dbReference type="Proteomes" id="UP001371218">
    <property type="component" value="Unassembled WGS sequence"/>
</dbReference>
<evidence type="ECO:0000313" key="2">
    <source>
        <dbReference type="Proteomes" id="UP001371218"/>
    </source>
</evidence>
<dbReference type="PIRSF" id="PIRSF028304">
    <property type="entry name" value="UCP028304"/>
    <property type="match status" value="1"/>
</dbReference>
<dbReference type="PANTHER" id="PTHR35370">
    <property type="entry name" value="CYTOPLASMIC PROTEIN-RELATED-RELATED"/>
    <property type="match status" value="1"/>
</dbReference>